<evidence type="ECO:0000313" key="10">
    <source>
        <dbReference type="EMBL" id="MCS0498569.1"/>
    </source>
</evidence>
<evidence type="ECO:0000256" key="3">
    <source>
        <dbReference type="ARBA" id="ARBA00012438"/>
    </source>
</evidence>
<evidence type="ECO:0000313" key="11">
    <source>
        <dbReference type="Proteomes" id="UP001205337"/>
    </source>
</evidence>
<dbReference type="InterPro" id="IPR036890">
    <property type="entry name" value="HATPase_C_sf"/>
</dbReference>
<accession>A0ABT1ZCY6</accession>
<dbReference type="RefSeq" id="WP_258797526.1">
    <property type="nucleotide sequence ID" value="NZ_JANTHX010000004.1"/>
</dbReference>
<evidence type="ECO:0000256" key="6">
    <source>
        <dbReference type="ARBA" id="ARBA00022777"/>
    </source>
</evidence>
<protein>
    <recommendedName>
        <fullName evidence="8">Sensor-like histidine kinase SenX3</fullName>
        <ecNumber evidence="3">2.7.13.3</ecNumber>
    </recommendedName>
</protein>
<organism evidence="10 11">
    <name type="scientific">Protaetiibacter mangrovi</name>
    <dbReference type="NCBI Taxonomy" id="2970926"/>
    <lineage>
        <taxon>Bacteria</taxon>
        <taxon>Bacillati</taxon>
        <taxon>Actinomycetota</taxon>
        <taxon>Actinomycetes</taxon>
        <taxon>Micrococcales</taxon>
        <taxon>Microbacteriaceae</taxon>
        <taxon>Protaetiibacter</taxon>
    </lineage>
</organism>
<keyword evidence="4" id="KW-0597">Phosphoprotein</keyword>
<comment type="catalytic activity">
    <reaction evidence="1">
        <text>ATP + protein L-histidine = ADP + protein N-phospho-L-histidine.</text>
        <dbReference type="EC" id="2.7.13.3"/>
    </reaction>
</comment>
<dbReference type="InterPro" id="IPR003594">
    <property type="entry name" value="HATPase_dom"/>
</dbReference>
<dbReference type="PROSITE" id="PS50109">
    <property type="entry name" value="HIS_KIN"/>
    <property type="match status" value="1"/>
</dbReference>
<keyword evidence="6 10" id="KW-0418">Kinase</keyword>
<dbReference type="SUPFAM" id="SSF47384">
    <property type="entry name" value="Homodimeric domain of signal transducing histidine kinase"/>
    <property type="match status" value="1"/>
</dbReference>
<dbReference type="InterPro" id="IPR050351">
    <property type="entry name" value="BphY/WalK/GraS-like"/>
</dbReference>
<dbReference type="Pfam" id="PF13185">
    <property type="entry name" value="GAF_2"/>
    <property type="match status" value="1"/>
</dbReference>
<dbReference type="PANTHER" id="PTHR42878:SF15">
    <property type="entry name" value="BACTERIOPHYTOCHROME"/>
    <property type="match status" value="1"/>
</dbReference>
<feature type="domain" description="Histidine kinase" evidence="9">
    <location>
        <begin position="176"/>
        <end position="387"/>
    </location>
</feature>
<dbReference type="InterPro" id="IPR003018">
    <property type="entry name" value="GAF"/>
</dbReference>
<name>A0ABT1ZCY6_9MICO</name>
<dbReference type="Pfam" id="PF02518">
    <property type="entry name" value="HATPase_c"/>
    <property type="match status" value="1"/>
</dbReference>
<dbReference type="SMART" id="SM00387">
    <property type="entry name" value="HATPase_c"/>
    <property type="match status" value="1"/>
</dbReference>
<dbReference type="InterPro" id="IPR004358">
    <property type="entry name" value="Sig_transdc_His_kin-like_C"/>
</dbReference>
<dbReference type="PRINTS" id="PR00344">
    <property type="entry name" value="BCTRLSENSOR"/>
</dbReference>
<evidence type="ECO:0000256" key="1">
    <source>
        <dbReference type="ARBA" id="ARBA00000085"/>
    </source>
</evidence>
<keyword evidence="7" id="KW-0902">Two-component regulatory system</keyword>
<dbReference type="SMART" id="SM00388">
    <property type="entry name" value="HisKA"/>
    <property type="match status" value="1"/>
</dbReference>
<evidence type="ECO:0000256" key="2">
    <source>
        <dbReference type="ARBA" id="ARBA00004236"/>
    </source>
</evidence>
<dbReference type="PANTHER" id="PTHR42878">
    <property type="entry name" value="TWO-COMPONENT HISTIDINE KINASE"/>
    <property type="match status" value="1"/>
</dbReference>
<dbReference type="GO" id="GO:0016301">
    <property type="term" value="F:kinase activity"/>
    <property type="evidence" value="ECO:0007669"/>
    <property type="project" value="UniProtKB-KW"/>
</dbReference>
<comment type="subcellular location">
    <subcellularLocation>
        <location evidence="2">Cell membrane</location>
    </subcellularLocation>
</comment>
<dbReference type="EC" id="2.7.13.3" evidence="3"/>
<dbReference type="SUPFAM" id="SSF55781">
    <property type="entry name" value="GAF domain-like"/>
    <property type="match status" value="1"/>
</dbReference>
<dbReference type="Gene3D" id="3.30.565.10">
    <property type="entry name" value="Histidine kinase-like ATPase, C-terminal domain"/>
    <property type="match status" value="1"/>
</dbReference>
<dbReference type="Gene3D" id="1.10.287.130">
    <property type="match status" value="1"/>
</dbReference>
<proteinExistence type="predicted"/>
<gene>
    <name evidence="10" type="ORF">NUH29_03265</name>
</gene>
<dbReference type="Gene3D" id="3.30.450.40">
    <property type="match status" value="1"/>
</dbReference>
<reference evidence="10 11" key="1">
    <citation type="submission" date="2022-08" db="EMBL/GenBank/DDBJ databases">
        <authorList>
            <person name="Li F."/>
        </authorList>
    </citation>
    <scope>NUCLEOTIDE SEQUENCE [LARGE SCALE GENOMIC DNA]</scope>
    <source>
        <strain evidence="10 11">10F1B-8-1</strain>
    </source>
</reference>
<evidence type="ECO:0000256" key="8">
    <source>
        <dbReference type="ARBA" id="ARBA00039401"/>
    </source>
</evidence>
<evidence type="ECO:0000256" key="5">
    <source>
        <dbReference type="ARBA" id="ARBA00022679"/>
    </source>
</evidence>
<dbReference type="InterPro" id="IPR003661">
    <property type="entry name" value="HisK_dim/P_dom"/>
</dbReference>
<dbReference type="EMBL" id="JANTHX010000004">
    <property type="protein sequence ID" value="MCS0498569.1"/>
    <property type="molecule type" value="Genomic_DNA"/>
</dbReference>
<dbReference type="Proteomes" id="UP001205337">
    <property type="component" value="Unassembled WGS sequence"/>
</dbReference>
<evidence type="ECO:0000256" key="7">
    <source>
        <dbReference type="ARBA" id="ARBA00023012"/>
    </source>
</evidence>
<keyword evidence="5" id="KW-0808">Transferase</keyword>
<dbReference type="SMART" id="SM00065">
    <property type="entry name" value="GAF"/>
    <property type="match status" value="1"/>
</dbReference>
<dbReference type="Pfam" id="PF00512">
    <property type="entry name" value="HisKA"/>
    <property type="match status" value="1"/>
</dbReference>
<keyword evidence="11" id="KW-1185">Reference proteome</keyword>
<dbReference type="InterPro" id="IPR036097">
    <property type="entry name" value="HisK_dim/P_sf"/>
</dbReference>
<evidence type="ECO:0000256" key="4">
    <source>
        <dbReference type="ARBA" id="ARBA00022553"/>
    </source>
</evidence>
<dbReference type="CDD" id="cd00082">
    <property type="entry name" value="HisKA"/>
    <property type="match status" value="1"/>
</dbReference>
<dbReference type="SUPFAM" id="SSF55874">
    <property type="entry name" value="ATPase domain of HSP90 chaperone/DNA topoisomerase II/histidine kinase"/>
    <property type="match status" value="1"/>
</dbReference>
<dbReference type="InterPro" id="IPR005467">
    <property type="entry name" value="His_kinase_dom"/>
</dbReference>
<comment type="caution">
    <text evidence="10">The sequence shown here is derived from an EMBL/GenBank/DDBJ whole genome shotgun (WGS) entry which is preliminary data.</text>
</comment>
<dbReference type="InterPro" id="IPR029016">
    <property type="entry name" value="GAF-like_dom_sf"/>
</dbReference>
<evidence type="ECO:0000259" key="9">
    <source>
        <dbReference type="PROSITE" id="PS50109"/>
    </source>
</evidence>
<sequence length="387" mass="41182">MTTLQDEARRSAIAEYEVLDAPAADLEGLVWLAATLCEVPKAVINIIDDRLQHQVAAFGFAADVCSREDSMCAAVFERAEQVVVADSREDARFAHNPFVAGEIAHVRFYASSPLVTPDGIPIGTLCVFDDEVGELTPDRRQGLALLAEQVVEALELRRVARELRHSNQQLESFAGQIGHDLRNPLTAVAGFIELAATSPELDDAPDAKQSLARADAAAARMHAMISDLLDYARFGGAKPRREPLDLPGLVAAVLDDLGPAVAESGARVSSEVRVDAVGDPTLVRALLQNLVANAIKFTAASGAAPRIDIRASEIDGGCLLTVDDDGPGVPVDQRERVFELMERGRAGVPGLGIGLATCRRIVEAHGGRIGIDDSPLGGARVWATLPR</sequence>